<accession>A0A2T0FFD6</accession>
<gene>
    <name evidence="1" type="ORF">B9G98_01310</name>
</gene>
<sequence length="166" mass="18588">MASDSVLNRSLDSLEKRLDILELSVKQQNSKHTLSHNVDALVRDVNELARSHPELTYGDQLLQKYGLVDIYTRKFADEKLYQLVQARIECLGSTIDQLLQLKTMDIPPIDHIACSPNPDQINSAVRAFEQASIRSVELLSRWLCAIQQANTAAGNLEATLKTAEKS</sequence>
<evidence type="ECO:0000313" key="1">
    <source>
        <dbReference type="EMBL" id="PRT53690.1"/>
    </source>
</evidence>
<name>A0A2T0FFD6_9ASCO</name>
<dbReference type="RefSeq" id="XP_024663636.1">
    <property type="nucleotide sequence ID" value="XM_024807868.1"/>
</dbReference>
<protein>
    <submittedName>
        <fullName evidence="1">Uncharacterized protein</fullName>
    </submittedName>
</protein>
<dbReference type="GeneID" id="36515059"/>
<proteinExistence type="predicted"/>
<dbReference type="AlphaFoldDB" id="A0A2T0FFD6"/>
<organism evidence="1 2">
    <name type="scientific">Wickerhamiella sorbophila</name>
    <dbReference type="NCBI Taxonomy" id="45607"/>
    <lineage>
        <taxon>Eukaryota</taxon>
        <taxon>Fungi</taxon>
        <taxon>Dikarya</taxon>
        <taxon>Ascomycota</taxon>
        <taxon>Saccharomycotina</taxon>
        <taxon>Dipodascomycetes</taxon>
        <taxon>Dipodascales</taxon>
        <taxon>Trichomonascaceae</taxon>
        <taxon>Wickerhamiella</taxon>
    </lineage>
</organism>
<reference evidence="1 2" key="1">
    <citation type="submission" date="2017-04" db="EMBL/GenBank/DDBJ databases">
        <title>Genome sequencing of [Candida] sorbophila.</title>
        <authorList>
            <person name="Ahn J.O."/>
        </authorList>
    </citation>
    <scope>NUCLEOTIDE SEQUENCE [LARGE SCALE GENOMIC DNA]</scope>
    <source>
        <strain evidence="1 2">DS02</strain>
    </source>
</reference>
<evidence type="ECO:0000313" key="2">
    <source>
        <dbReference type="Proteomes" id="UP000238350"/>
    </source>
</evidence>
<keyword evidence="2" id="KW-1185">Reference proteome</keyword>
<comment type="caution">
    <text evidence="1">The sequence shown here is derived from an EMBL/GenBank/DDBJ whole genome shotgun (WGS) entry which is preliminary data.</text>
</comment>
<dbReference type="EMBL" id="NDIQ01000001">
    <property type="protein sequence ID" value="PRT53690.1"/>
    <property type="molecule type" value="Genomic_DNA"/>
</dbReference>
<dbReference type="Proteomes" id="UP000238350">
    <property type="component" value="Unassembled WGS sequence"/>
</dbReference>